<sequence>MPPKYIWAVRGGSSKIATVDKHSLRMIAVLTVKADGTKLPILFVVRGSPTGRIATNEVPTYPRGHFYAVQEKAWMDNDVWRSYLRDLLGTTIDGPSVVLLDNFESHVTDESYKIVEEELGSVLCPIPANATAVCQPLDVEVMAPFKSRLSQDTLFCHEHHHCPEASVLDDVAPKLIDPIMEYLTEHRSAKFLKARPAKAALDQLLKSEHADVNRSIALWPRGKFCSEEQKFASAVDVYTTFERYCSLDGSLATINKLRKVVEKRESTTLSDSHLASVLLSALTECIAHDVQVWCGVRPSIPYTQLRDLLPQHWHELTQK</sequence>
<evidence type="ECO:0000313" key="2">
    <source>
        <dbReference type="EMBL" id="RHY22827.1"/>
    </source>
</evidence>
<evidence type="ECO:0000313" key="3">
    <source>
        <dbReference type="Proteomes" id="UP000265427"/>
    </source>
</evidence>
<dbReference type="EMBL" id="QUSZ01002263">
    <property type="protein sequence ID" value="RHY22827.1"/>
    <property type="molecule type" value="Genomic_DNA"/>
</dbReference>
<feature type="domain" description="DDE-1" evidence="1">
    <location>
        <begin position="31"/>
        <end position="152"/>
    </location>
</feature>
<organism evidence="2 3">
    <name type="scientific">Aphanomyces astaci</name>
    <name type="common">Crayfish plague agent</name>
    <dbReference type="NCBI Taxonomy" id="112090"/>
    <lineage>
        <taxon>Eukaryota</taxon>
        <taxon>Sar</taxon>
        <taxon>Stramenopiles</taxon>
        <taxon>Oomycota</taxon>
        <taxon>Saprolegniomycetes</taxon>
        <taxon>Saprolegniales</taxon>
        <taxon>Verrucalvaceae</taxon>
        <taxon>Aphanomyces</taxon>
    </lineage>
</organism>
<accession>A0A397BN51</accession>
<name>A0A397BN51_APHAT</name>
<reference evidence="2 3" key="1">
    <citation type="submission" date="2018-08" db="EMBL/GenBank/DDBJ databases">
        <title>Aphanomyces genome sequencing and annotation.</title>
        <authorList>
            <person name="Minardi D."/>
            <person name="Oidtmann B."/>
            <person name="Van Der Giezen M."/>
            <person name="Studholme D.J."/>
        </authorList>
    </citation>
    <scope>NUCLEOTIDE SEQUENCE [LARGE SCALE GENOMIC DNA]</scope>
    <source>
        <strain evidence="2 3">Kv</strain>
    </source>
</reference>
<dbReference type="VEuPathDB" id="FungiDB:H257_10426"/>
<protein>
    <recommendedName>
        <fullName evidence="1">DDE-1 domain-containing protein</fullName>
    </recommendedName>
</protein>
<comment type="caution">
    <text evidence="2">The sequence shown here is derived from an EMBL/GenBank/DDBJ whole genome shotgun (WGS) entry which is preliminary data.</text>
</comment>
<dbReference type="InterPro" id="IPR004875">
    <property type="entry name" value="DDE_SF_endonuclease_dom"/>
</dbReference>
<proteinExistence type="predicted"/>
<dbReference type="Proteomes" id="UP000265427">
    <property type="component" value="Unassembled WGS sequence"/>
</dbReference>
<dbReference type="AlphaFoldDB" id="A0A397BN51"/>
<evidence type="ECO:0000259" key="1">
    <source>
        <dbReference type="Pfam" id="PF03184"/>
    </source>
</evidence>
<dbReference type="GO" id="GO:0003676">
    <property type="term" value="F:nucleic acid binding"/>
    <property type="evidence" value="ECO:0007669"/>
    <property type="project" value="InterPro"/>
</dbReference>
<dbReference type="Pfam" id="PF03184">
    <property type="entry name" value="DDE_1"/>
    <property type="match status" value="1"/>
</dbReference>
<gene>
    <name evidence="2" type="ORF">DYB36_011816</name>
</gene>